<proteinExistence type="predicted"/>
<feature type="domain" description="HMA" evidence="7">
    <location>
        <begin position="2"/>
        <end position="68"/>
    </location>
</feature>
<keyword evidence="9" id="KW-1185">Reference proteome</keyword>
<dbReference type="PROSITE" id="PS01047">
    <property type="entry name" value="HMA_1"/>
    <property type="match status" value="1"/>
</dbReference>
<evidence type="ECO:0000313" key="9">
    <source>
        <dbReference type="Proteomes" id="UP000219546"/>
    </source>
</evidence>
<dbReference type="PANTHER" id="PTHR46594">
    <property type="entry name" value="P-TYPE CATION-TRANSPORTING ATPASE"/>
    <property type="match status" value="1"/>
</dbReference>
<keyword evidence="6" id="KW-0143">Chaperone</keyword>
<dbReference type="SUPFAM" id="SSF55008">
    <property type="entry name" value="HMA, heavy metal-associated domain"/>
    <property type="match status" value="1"/>
</dbReference>
<dbReference type="CDD" id="cd00371">
    <property type="entry name" value="HMA"/>
    <property type="match status" value="1"/>
</dbReference>
<dbReference type="InterPro" id="IPR006122">
    <property type="entry name" value="HMA_Cu_ion-bd"/>
</dbReference>
<dbReference type="FunFam" id="3.30.70.100:FF:000005">
    <property type="entry name" value="Copper-exporting P-type ATPase A"/>
    <property type="match status" value="1"/>
</dbReference>
<dbReference type="RefSeq" id="WP_097160008.1">
    <property type="nucleotide sequence ID" value="NZ_JBEPMQ010000009.1"/>
</dbReference>
<name>A0A285D4D3_9BACI</name>
<gene>
    <name evidence="8" type="ORF">SAMN05877753_109173</name>
</gene>
<dbReference type="GO" id="GO:0005737">
    <property type="term" value="C:cytoplasm"/>
    <property type="evidence" value="ECO:0007669"/>
    <property type="project" value="UniProtKB-SubCell"/>
</dbReference>
<dbReference type="AlphaFoldDB" id="A0A285D4D3"/>
<dbReference type="EMBL" id="OAOP01000009">
    <property type="protein sequence ID" value="SNX74545.1"/>
    <property type="molecule type" value="Genomic_DNA"/>
</dbReference>
<keyword evidence="4" id="KW-0479">Metal-binding</keyword>
<organism evidence="8 9">
    <name type="scientific">Bacillus oleivorans</name>
    <dbReference type="NCBI Taxonomy" id="1448271"/>
    <lineage>
        <taxon>Bacteria</taxon>
        <taxon>Bacillati</taxon>
        <taxon>Bacillota</taxon>
        <taxon>Bacilli</taxon>
        <taxon>Bacillales</taxon>
        <taxon>Bacillaceae</taxon>
        <taxon>Bacillus</taxon>
    </lineage>
</organism>
<keyword evidence="3" id="KW-0963">Cytoplasm</keyword>
<evidence type="ECO:0000313" key="8">
    <source>
        <dbReference type="EMBL" id="SNX74545.1"/>
    </source>
</evidence>
<dbReference type="PRINTS" id="PR00944">
    <property type="entry name" value="CUEXPORT"/>
</dbReference>
<reference evidence="8 9" key="1">
    <citation type="submission" date="2017-08" db="EMBL/GenBank/DDBJ databases">
        <authorList>
            <person name="de Groot N.N."/>
        </authorList>
    </citation>
    <scope>NUCLEOTIDE SEQUENCE [LARGE SCALE GENOMIC DNA]</scope>
    <source>
        <strain evidence="8 9">JC228</strain>
    </source>
</reference>
<dbReference type="PROSITE" id="PS50846">
    <property type="entry name" value="HMA_2"/>
    <property type="match status" value="1"/>
</dbReference>
<accession>A0A285D4D3</accession>
<dbReference type="InterPro" id="IPR000428">
    <property type="entry name" value="Cu-bd"/>
</dbReference>
<protein>
    <recommendedName>
        <fullName evidence="2">Copper chaperone CopZ</fullName>
    </recommendedName>
</protein>
<dbReference type="InterPro" id="IPR017969">
    <property type="entry name" value="Heavy-metal-associated_CS"/>
</dbReference>
<evidence type="ECO:0000256" key="1">
    <source>
        <dbReference type="ARBA" id="ARBA00004496"/>
    </source>
</evidence>
<evidence type="ECO:0000256" key="2">
    <source>
        <dbReference type="ARBA" id="ARBA00015313"/>
    </source>
</evidence>
<dbReference type="InterPro" id="IPR036163">
    <property type="entry name" value="HMA_dom_sf"/>
</dbReference>
<dbReference type="GO" id="GO:0006825">
    <property type="term" value="P:copper ion transport"/>
    <property type="evidence" value="ECO:0007669"/>
    <property type="project" value="InterPro"/>
</dbReference>
<evidence type="ECO:0000256" key="4">
    <source>
        <dbReference type="ARBA" id="ARBA00022723"/>
    </source>
</evidence>
<dbReference type="Proteomes" id="UP000219546">
    <property type="component" value="Unassembled WGS sequence"/>
</dbReference>
<evidence type="ECO:0000259" key="7">
    <source>
        <dbReference type="PROSITE" id="PS50846"/>
    </source>
</evidence>
<evidence type="ECO:0000256" key="6">
    <source>
        <dbReference type="ARBA" id="ARBA00023186"/>
    </source>
</evidence>
<dbReference type="InterPro" id="IPR049740">
    <property type="entry name" value="CopZ"/>
</dbReference>
<dbReference type="Gene3D" id="3.30.70.100">
    <property type="match status" value="1"/>
</dbReference>
<dbReference type="Pfam" id="PF00403">
    <property type="entry name" value="HMA"/>
    <property type="match status" value="1"/>
</dbReference>
<dbReference type="InterPro" id="IPR006121">
    <property type="entry name" value="HMA_dom"/>
</dbReference>
<sequence length="68" mass="7250">MQSIVLDVKGMSCGHCVRAIEGAVGGLDGVEKVAVALEEGKVEVEFSPEKLSVEKIKEAIDEEGYDVE</sequence>
<comment type="subcellular location">
    <subcellularLocation>
        <location evidence="1">Cytoplasm</location>
    </subcellularLocation>
</comment>
<dbReference type="NCBIfam" id="NF033795">
    <property type="entry name" value="chaper_CopZ_Bs"/>
    <property type="match status" value="1"/>
</dbReference>
<dbReference type="PANTHER" id="PTHR46594:SF4">
    <property type="entry name" value="P-TYPE CATION-TRANSPORTING ATPASE"/>
    <property type="match status" value="1"/>
</dbReference>
<keyword evidence="5" id="KW-0186">Copper</keyword>
<dbReference type="OrthoDB" id="9813965at2"/>
<evidence type="ECO:0000256" key="5">
    <source>
        <dbReference type="ARBA" id="ARBA00023008"/>
    </source>
</evidence>
<dbReference type="GO" id="GO:0005507">
    <property type="term" value="F:copper ion binding"/>
    <property type="evidence" value="ECO:0007669"/>
    <property type="project" value="InterPro"/>
</dbReference>
<evidence type="ECO:0000256" key="3">
    <source>
        <dbReference type="ARBA" id="ARBA00022490"/>
    </source>
</evidence>
<dbReference type="NCBIfam" id="TIGR00003">
    <property type="entry name" value="copper ion binding protein"/>
    <property type="match status" value="1"/>
</dbReference>